<reference evidence="2" key="1">
    <citation type="submission" date="2018-05" db="EMBL/GenBank/DDBJ databases">
        <authorList>
            <person name="Lanie J.A."/>
            <person name="Ng W.-L."/>
            <person name="Kazmierczak K.M."/>
            <person name="Andrzejewski T.M."/>
            <person name="Davidsen T.M."/>
            <person name="Wayne K.J."/>
            <person name="Tettelin H."/>
            <person name="Glass J.I."/>
            <person name="Rusch D."/>
            <person name="Podicherti R."/>
            <person name="Tsui H.-C.T."/>
            <person name="Winkler M.E."/>
        </authorList>
    </citation>
    <scope>NUCLEOTIDE SEQUENCE</scope>
</reference>
<name>A0A383DG71_9ZZZZ</name>
<dbReference type="EMBL" id="UINC01216958">
    <property type="protein sequence ID" value="SVE43334.1"/>
    <property type="molecule type" value="Genomic_DNA"/>
</dbReference>
<dbReference type="PANTHER" id="PTHR30523">
    <property type="entry name" value="PHOSPHOENOLPYRUVATE CARBOXYLASE"/>
    <property type="match status" value="1"/>
</dbReference>
<evidence type="ECO:0000313" key="2">
    <source>
        <dbReference type="EMBL" id="SVE43334.1"/>
    </source>
</evidence>
<dbReference type="GO" id="GO:0015977">
    <property type="term" value="P:carbon fixation"/>
    <property type="evidence" value="ECO:0007669"/>
    <property type="project" value="InterPro"/>
</dbReference>
<proteinExistence type="predicted"/>
<sequence length="184" mass="21127">MAQKIELSKTIHLLGEILGLVIKEQEGSLIFNKVEKIRVLSKASRGKGNQRKKNNSFTKLKSAIFKLSAKEALLISRSFSKFLDFSNIAESLFSIHNIHDHNIRKTQETNEIVILEEAIMDVFKNKSLSINQFYEAARKLKIDIVLTAHPTQVKRRTLIQKYANINDILDSFNNLRIFTKQNVT</sequence>
<feature type="non-terminal residue" evidence="2">
    <location>
        <position position="184"/>
    </location>
</feature>
<dbReference type="GO" id="GO:0006099">
    <property type="term" value="P:tricarboxylic acid cycle"/>
    <property type="evidence" value="ECO:0007669"/>
    <property type="project" value="InterPro"/>
</dbReference>
<comment type="catalytic activity">
    <reaction evidence="1">
        <text>oxaloacetate + phosphate = phosphoenolpyruvate + hydrogencarbonate</text>
        <dbReference type="Rhea" id="RHEA:28370"/>
        <dbReference type="ChEBI" id="CHEBI:16452"/>
        <dbReference type="ChEBI" id="CHEBI:17544"/>
        <dbReference type="ChEBI" id="CHEBI:43474"/>
        <dbReference type="ChEBI" id="CHEBI:58702"/>
        <dbReference type="EC" id="4.1.1.31"/>
    </reaction>
</comment>
<dbReference type="InterPro" id="IPR018129">
    <property type="entry name" value="PEP_COase_Lys_AS"/>
</dbReference>
<gene>
    <name evidence="2" type="ORF">METZ01_LOCUS496188</name>
</gene>
<dbReference type="InterPro" id="IPR015813">
    <property type="entry name" value="Pyrv/PenolPyrv_kinase-like_dom"/>
</dbReference>
<evidence type="ECO:0008006" key="3">
    <source>
        <dbReference type="Google" id="ProtNLM"/>
    </source>
</evidence>
<dbReference type="Pfam" id="PF00311">
    <property type="entry name" value="PEPcase"/>
    <property type="match status" value="1"/>
</dbReference>
<dbReference type="PANTHER" id="PTHR30523:SF6">
    <property type="entry name" value="PHOSPHOENOLPYRUVATE CARBOXYLASE"/>
    <property type="match status" value="1"/>
</dbReference>
<accession>A0A383DG71</accession>
<dbReference type="PROSITE" id="PS00781">
    <property type="entry name" value="PEPCASE_1"/>
    <property type="match status" value="1"/>
</dbReference>
<dbReference type="InterPro" id="IPR021135">
    <property type="entry name" value="PEP_COase"/>
</dbReference>
<dbReference type="GO" id="GO:0005829">
    <property type="term" value="C:cytosol"/>
    <property type="evidence" value="ECO:0007669"/>
    <property type="project" value="TreeGrafter"/>
</dbReference>
<dbReference type="SUPFAM" id="SSF51621">
    <property type="entry name" value="Phosphoenolpyruvate/pyruvate domain"/>
    <property type="match status" value="1"/>
</dbReference>
<dbReference type="GO" id="GO:0008964">
    <property type="term" value="F:phosphoenolpyruvate carboxylase activity"/>
    <property type="evidence" value="ECO:0007669"/>
    <property type="project" value="UniProtKB-EC"/>
</dbReference>
<organism evidence="2">
    <name type="scientific">marine metagenome</name>
    <dbReference type="NCBI Taxonomy" id="408172"/>
    <lineage>
        <taxon>unclassified sequences</taxon>
        <taxon>metagenomes</taxon>
        <taxon>ecological metagenomes</taxon>
    </lineage>
</organism>
<dbReference type="AlphaFoldDB" id="A0A383DG71"/>
<evidence type="ECO:0000256" key="1">
    <source>
        <dbReference type="ARBA" id="ARBA00048995"/>
    </source>
</evidence>
<protein>
    <recommendedName>
        <fullName evidence="3">Phosphoenolpyruvate carboxylase</fullName>
    </recommendedName>
</protein>